<protein>
    <recommendedName>
        <fullName evidence="1">Integrase zinc-binding domain-containing protein</fullName>
    </recommendedName>
</protein>
<dbReference type="PANTHER" id="PTHR47331:SF4">
    <property type="entry name" value="PEPTIDASE S1 DOMAIN-CONTAINING PROTEIN"/>
    <property type="match status" value="1"/>
</dbReference>
<feature type="domain" description="Integrase zinc-binding" evidence="1">
    <location>
        <begin position="595"/>
        <end position="648"/>
    </location>
</feature>
<dbReference type="EMBL" id="CP092873">
    <property type="protein sequence ID" value="UYV74107.1"/>
    <property type="molecule type" value="Genomic_DNA"/>
</dbReference>
<evidence type="ECO:0000313" key="2">
    <source>
        <dbReference type="EMBL" id="UYV74107.1"/>
    </source>
</evidence>
<dbReference type="PANTHER" id="PTHR47331">
    <property type="entry name" value="PHD-TYPE DOMAIN-CONTAINING PROTEIN"/>
    <property type="match status" value="1"/>
</dbReference>
<accession>A0ABY6L0S5</accession>
<name>A0ABY6L0S5_9ARAC</name>
<sequence length="656" mass="74311">MQVLIFGAASSPCSAIHLKNENAMQHELVNHKLAHTIVNDFYIDDCLTGADSEEKCMELRRELSEVNAPGGFHLCKFNSNSRAVNESIPEELGAKGVKSLNEKSVIPAGNVLGMWWDPTKDIFGFKFGLNKVPPEILEGEVPTKRQACSLGMSVYDPLGLVNHFKIKGIIILQRTWIAGIGSDEELTPDIYAAWKLWLSKLKEIHLVQVSRCYQPDLLSRSIIRQVEVHTFVDATQEAFSLVTYLRVETRNGNITTTLFSSKARVAPLKKLTIPKLELQGCVLGTRLAVLLYSELRLPKVDREVSWSDSKMVLAWICSEAGRYKEFVANRVSEIQEATKGTDWRWVPISENPADIATRFEKNISFKPTNIWYIGPDFLKRPEDEWPKEAKGKDLGIILATRMLKLVSPYSDVECGRKLGKLIRKISQRLLPEKKFETFADIERCVMVVWKAAKLWRDKTQRKRPKLHRPLTRFLHFEDFSSLSRLVCRAAAVQKAPVSGTRRPSTKAYKVRQHSFTVSPEEYRSAVTKLVQWVQTESFPKEIADLGKGGIVKKAKIARLSPCLINGTICLKSCILQTNKVPAEQKTPAILPSDHHVTELLIQVKHERCAHQGSETLLNNLRGRFWIIDGRQTVLRTIRKCPRCRLSRASPVILEMG</sequence>
<dbReference type="Pfam" id="PF05380">
    <property type="entry name" value="Peptidase_A17"/>
    <property type="match status" value="1"/>
</dbReference>
<proteinExistence type="predicted"/>
<dbReference type="Gene3D" id="1.10.340.70">
    <property type="match status" value="1"/>
</dbReference>
<organism evidence="2 3">
    <name type="scientific">Cordylochernes scorpioides</name>
    <dbReference type="NCBI Taxonomy" id="51811"/>
    <lineage>
        <taxon>Eukaryota</taxon>
        <taxon>Metazoa</taxon>
        <taxon>Ecdysozoa</taxon>
        <taxon>Arthropoda</taxon>
        <taxon>Chelicerata</taxon>
        <taxon>Arachnida</taxon>
        <taxon>Pseudoscorpiones</taxon>
        <taxon>Cheliferoidea</taxon>
        <taxon>Chernetidae</taxon>
        <taxon>Cordylochernes</taxon>
    </lineage>
</organism>
<reference evidence="2 3" key="1">
    <citation type="submission" date="2022-01" db="EMBL/GenBank/DDBJ databases">
        <title>A chromosomal length assembly of Cordylochernes scorpioides.</title>
        <authorList>
            <person name="Zeh D."/>
            <person name="Zeh J."/>
        </authorList>
    </citation>
    <scope>NUCLEOTIDE SEQUENCE [LARGE SCALE GENOMIC DNA]</scope>
    <source>
        <strain evidence="2">IN4F17</strain>
        <tissue evidence="2">Whole Body</tissue>
    </source>
</reference>
<keyword evidence="3" id="KW-1185">Reference proteome</keyword>
<evidence type="ECO:0000259" key="1">
    <source>
        <dbReference type="Pfam" id="PF17921"/>
    </source>
</evidence>
<dbReference type="Pfam" id="PF17921">
    <property type="entry name" value="Integrase_H2C2"/>
    <property type="match status" value="1"/>
</dbReference>
<dbReference type="InterPro" id="IPR008042">
    <property type="entry name" value="Retrotrans_Pao"/>
</dbReference>
<gene>
    <name evidence="2" type="ORF">LAZ67_11002134</name>
</gene>
<dbReference type="InterPro" id="IPR041588">
    <property type="entry name" value="Integrase_H2C2"/>
</dbReference>
<dbReference type="Proteomes" id="UP001235939">
    <property type="component" value="Chromosome 11"/>
</dbReference>
<evidence type="ECO:0000313" key="3">
    <source>
        <dbReference type="Proteomes" id="UP001235939"/>
    </source>
</evidence>